<protein>
    <recommendedName>
        <fullName evidence="3">Lipoprotein</fullName>
    </recommendedName>
</protein>
<keyword evidence="2" id="KW-1185">Reference proteome</keyword>
<evidence type="ECO:0008006" key="3">
    <source>
        <dbReference type="Google" id="ProtNLM"/>
    </source>
</evidence>
<dbReference type="EMBL" id="FNAV01000004">
    <property type="protein sequence ID" value="SDE51072.1"/>
    <property type="molecule type" value="Genomic_DNA"/>
</dbReference>
<proteinExistence type="predicted"/>
<dbReference type="STRING" id="282683.SAMN04488105_104235"/>
<sequence>MTTSSTRTRLRALALPGLVLLALAGCGGNNAYQYGGMRFPGDAKGIKDNRKQFVATAGPVSASIDGARAAASYEAIKYCIDYLGSSDIRWAIGPDTPPSQLPIEKDKLTYRGECLE</sequence>
<dbReference type="PROSITE" id="PS51257">
    <property type="entry name" value="PROKAR_LIPOPROTEIN"/>
    <property type="match status" value="1"/>
</dbReference>
<reference evidence="2" key="1">
    <citation type="submission" date="2016-10" db="EMBL/GenBank/DDBJ databases">
        <authorList>
            <person name="Varghese N."/>
            <person name="Submissions S."/>
        </authorList>
    </citation>
    <scope>NUCLEOTIDE SEQUENCE [LARGE SCALE GENOMIC DNA]</scope>
    <source>
        <strain evidence="2">DSM 10146</strain>
    </source>
</reference>
<dbReference type="OrthoDB" id="7659281at2"/>
<name>A0A1G7DHQ4_9RHOB</name>
<accession>A0A1G7DHQ4</accession>
<dbReference type="RefSeq" id="WP_089957462.1">
    <property type="nucleotide sequence ID" value="NZ_FNAV01000004.1"/>
</dbReference>
<dbReference type="Proteomes" id="UP000198994">
    <property type="component" value="Unassembled WGS sequence"/>
</dbReference>
<evidence type="ECO:0000313" key="2">
    <source>
        <dbReference type="Proteomes" id="UP000198994"/>
    </source>
</evidence>
<evidence type="ECO:0000313" key="1">
    <source>
        <dbReference type="EMBL" id="SDE51072.1"/>
    </source>
</evidence>
<gene>
    <name evidence="1" type="ORF">SAMN04488105_104235</name>
</gene>
<organism evidence="1 2">
    <name type="scientific">Salipiger thiooxidans</name>
    <dbReference type="NCBI Taxonomy" id="282683"/>
    <lineage>
        <taxon>Bacteria</taxon>
        <taxon>Pseudomonadati</taxon>
        <taxon>Pseudomonadota</taxon>
        <taxon>Alphaproteobacteria</taxon>
        <taxon>Rhodobacterales</taxon>
        <taxon>Roseobacteraceae</taxon>
        <taxon>Salipiger</taxon>
    </lineage>
</organism>
<dbReference type="AlphaFoldDB" id="A0A1G7DHQ4"/>